<feature type="non-terminal residue" evidence="1">
    <location>
        <position position="1"/>
    </location>
</feature>
<dbReference type="AlphaFoldDB" id="A0A3M7P5E9"/>
<protein>
    <submittedName>
        <fullName evidence="1">Uncharacterized protein</fullName>
    </submittedName>
</protein>
<evidence type="ECO:0000313" key="2">
    <source>
        <dbReference type="Proteomes" id="UP000276133"/>
    </source>
</evidence>
<proteinExistence type="predicted"/>
<gene>
    <name evidence="1" type="ORF">BpHYR1_004406</name>
</gene>
<name>A0A3M7P5E9_BRAPC</name>
<evidence type="ECO:0000313" key="1">
    <source>
        <dbReference type="EMBL" id="RMZ93914.1"/>
    </source>
</evidence>
<accession>A0A3M7P5E9</accession>
<dbReference type="EMBL" id="REGN01013456">
    <property type="protein sequence ID" value="RMZ93914.1"/>
    <property type="molecule type" value="Genomic_DNA"/>
</dbReference>
<comment type="caution">
    <text evidence="1">The sequence shown here is derived from an EMBL/GenBank/DDBJ whole genome shotgun (WGS) entry which is preliminary data.</text>
</comment>
<reference evidence="1 2" key="1">
    <citation type="journal article" date="2018" name="Sci. Rep.">
        <title>Genomic signatures of local adaptation to the degree of environmental predictability in rotifers.</title>
        <authorList>
            <person name="Franch-Gras L."/>
            <person name="Hahn C."/>
            <person name="Garcia-Roger E.M."/>
            <person name="Carmona M.J."/>
            <person name="Serra M."/>
            <person name="Gomez A."/>
        </authorList>
    </citation>
    <scope>NUCLEOTIDE SEQUENCE [LARGE SCALE GENOMIC DNA]</scope>
    <source>
        <strain evidence="1">HYR1</strain>
    </source>
</reference>
<keyword evidence="2" id="KW-1185">Reference proteome</keyword>
<sequence>SDDLISCEHESSFAENFENLEEALMQLELNLTNNPKLANHKTKQNQHHYHKVATSEIINSEETLLANTLTLCYVNCVAN</sequence>
<organism evidence="1 2">
    <name type="scientific">Brachionus plicatilis</name>
    <name type="common">Marine rotifer</name>
    <name type="synonym">Brachionus muelleri</name>
    <dbReference type="NCBI Taxonomy" id="10195"/>
    <lineage>
        <taxon>Eukaryota</taxon>
        <taxon>Metazoa</taxon>
        <taxon>Spiralia</taxon>
        <taxon>Gnathifera</taxon>
        <taxon>Rotifera</taxon>
        <taxon>Eurotatoria</taxon>
        <taxon>Monogononta</taxon>
        <taxon>Pseudotrocha</taxon>
        <taxon>Ploima</taxon>
        <taxon>Brachionidae</taxon>
        <taxon>Brachionus</taxon>
    </lineage>
</organism>
<dbReference type="Proteomes" id="UP000276133">
    <property type="component" value="Unassembled WGS sequence"/>
</dbReference>